<dbReference type="EMBL" id="BNDX01000016">
    <property type="protein sequence ID" value="GHI34079.1"/>
    <property type="molecule type" value="Genomic_DNA"/>
</dbReference>
<gene>
    <name evidence="2" type="ORF">Sdagh_58090</name>
</gene>
<proteinExistence type="predicted"/>
<organism evidence="2 3">
    <name type="scientific">Streptomyces daghestanicus</name>
    <dbReference type="NCBI Taxonomy" id="66885"/>
    <lineage>
        <taxon>Bacteria</taxon>
        <taxon>Bacillati</taxon>
        <taxon>Actinomycetota</taxon>
        <taxon>Actinomycetes</taxon>
        <taxon>Kitasatosporales</taxon>
        <taxon>Streptomycetaceae</taxon>
        <taxon>Streptomyces</taxon>
    </lineage>
</organism>
<keyword evidence="3" id="KW-1185">Reference proteome</keyword>
<evidence type="ECO:0000313" key="3">
    <source>
        <dbReference type="Proteomes" id="UP001052655"/>
    </source>
</evidence>
<comment type="caution">
    <text evidence="2">The sequence shown here is derived from an EMBL/GenBank/DDBJ whole genome shotgun (WGS) entry which is preliminary data.</text>
</comment>
<reference evidence="2" key="1">
    <citation type="submission" date="2024-05" db="EMBL/GenBank/DDBJ databases">
        <title>Whole genome shotgun sequence of Streptomyces daghestanicus NBRC 12762.</title>
        <authorList>
            <person name="Komaki H."/>
            <person name="Tamura T."/>
        </authorList>
    </citation>
    <scope>NUCLEOTIDE SEQUENCE</scope>
    <source>
        <strain evidence="2">NBRC 12762</strain>
    </source>
</reference>
<evidence type="ECO:0000313" key="2">
    <source>
        <dbReference type="EMBL" id="GHI34079.1"/>
    </source>
</evidence>
<name>A0ABQ3Q9U8_9ACTN</name>
<accession>A0ABQ3Q9U8</accession>
<sequence>MDARAVAGGPVAGRWPGRAAGAGRVLDRPGPVKTVNAVADALAGPGAGPVRGELSAGSA</sequence>
<feature type="region of interest" description="Disordered" evidence="1">
    <location>
        <begin position="1"/>
        <end position="26"/>
    </location>
</feature>
<evidence type="ECO:0000256" key="1">
    <source>
        <dbReference type="SAM" id="MobiDB-lite"/>
    </source>
</evidence>
<protein>
    <submittedName>
        <fullName evidence="2">Uncharacterized protein</fullName>
    </submittedName>
</protein>
<feature type="compositionally biased region" description="Low complexity" evidence="1">
    <location>
        <begin position="1"/>
        <end position="24"/>
    </location>
</feature>
<dbReference type="Proteomes" id="UP001052655">
    <property type="component" value="Unassembled WGS sequence"/>
</dbReference>